<reference evidence="1" key="1">
    <citation type="journal article" date="2015" name="Nature">
        <title>Complex archaea that bridge the gap between prokaryotes and eukaryotes.</title>
        <authorList>
            <person name="Spang A."/>
            <person name="Saw J.H."/>
            <person name="Jorgensen S.L."/>
            <person name="Zaremba-Niedzwiedzka K."/>
            <person name="Martijn J."/>
            <person name="Lind A.E."/>
            <person name="van Eijk R."/>
            <person name="Schleper C."/>
            <person name="Guy L."/>
            <person name="Ettema T.J."/>
        </authorList>
    </citation>
    <scope>NUCLEOTIDE SEQUENCE</scope>
</reference>
<organism evidence="1">
    <name type="scientific">marine sediment metagenome</name>
    <dbReference type="NCBI Taxonomy" id="412755"/>
    <lineage>
        <taxon>unclassified sequences</taxon>
        <taxon>metagenomes</taxon>
        <taxon>ecological metagenomes</taxon>
    </lineage>
</organism>
<comment type="caution">
    <text evidence="1">The sequence shown here is derived from an EMBL/GenBank/DDBJ whole genome shotgun (WGS) entry which is preliminary data.</text>
</comment>
<sequence length="120" mass="14142">MGQKEINNLDLSSFYKALKTGKKLEEEYKKKIDRIKNIMDEVSRWVFSDGRLNIQIKSKIGKLRDFIINNHNYLGEPPNIDRYGNSINNPIIKDLEKYKLPHWLLGEDYNVRSILSPKSF</sequence>
<gene>
    <name evidence="1" type="ORF">LCGC14_2938340</name>
</gene>
<proteinExistence type="predicted"/>
<accession>A0A0F8ZRK3</accession>
<protein>
    <submittedName>
        <fullName evidence="1">Uncharacterized protein</fullName>
    </submittedName>
</protein>
<evidence type="ECO:0000313" key="1">
    <source>
        <dbReference type="EMBL" id="KKK69009.1"/>
    </source>
</evidence>
<dbReference type="EMBL" id="LAZR01058864">
    <property type="protein sequence ID" value="KKK69009.1"/>
    <property type="molecule type" value="Genomic_DNA"/>
</dbReference>
<name>A0A0F8ZRK3_9ZZZZ</name>
<dbReference type="AlphaFoldDB" id="A0A0F8ZRK3"/>